<dbReference type="GO" id="GO:0005813">
    <property type="term" value="C:centrosome"/>
    <property type="evidence" value="ECO:0007669"/>
    <property type="project" value="TreeGrafter"/>
</dbReference>
<evidence type="ECO:0000313" key="2">
    <source>
        <dbReference type="EMBL" id="KAJ8961152.1"/>
    </source>
</evidence>
<dbReference type="GO" id="GO:0044782">
    <property type="term" value="P:cilium organization"/>
    <property type="evidence" value="ECO:0007669"/>
    <property type="project" value="TreeGrafter"/>
</dbReference>
<accession>A0AAV8ZCR1</accession>
<dbReference type="AlphaFoldDB" id="A0AAV8ZCR1"/>
<gene>
    <name evidence="2" type="ORF">NQ318_008832</name>
</gene>
<reference evidence="2" key="1">
    <citation type="journal article" date="2023" name="Insect Mol. Biol.">
        <title>Genome sequencing provides insights into the evolution of gene families encoding plant cell wall-degrading enzymes in longhorned beetles.</title>
        <authorList>
            <person name="Shin N.R."/>
            <person name="Okamura Y."/>
            <person name="Kirsch R."/>
            <person name="Pauchet Y."/>
        </authorList>
    </citation>
    <scope>NUCLEOTIDE SEQUENCE</scope>
    <source>
        <strain evidence="2">AMC_N1</strain>
    </source>
</reference>
<dbReference type="EMBL" id="JAPWTK010000006">
    <property type="protein sequence ID" value="KAJ8961152.1"/>
    <property type="molecule type" value="Genomic_DNA"/>
</dbReference>
<keyword evidence="3" id="KW-1185">Reference proteome</keyword>
<organism evidence="2 3">
    <name type="scientific">Aromia moschata</name>
    <dbReference type="NCBI Taxonomy" id="1265417"/>
    <lineage>
        <taxon>Eukaryota</taxon>
        <taxon>Metazoa</taxon>
        <taxon>Ecdysozoa</taxon>
        <taxon>Arthropoda</taxon>
        <taxon>Hexapoda</taxon>
        <taxon>Insecta</taxon>
        <taxon>Pterygota</taxon>
        <taxon>Neoptera</taxon>
        <taxon>Endopterygota</taxon>
        <taxon>Coleoptera</taxon>
        <taxon>Polyphaga</taxon>
        <taxon>Cucujiformia</taxon>
        <taxon>Chrysomeloidea</taxon>
        <taxon>Cerambycidae</taxon>
        <taxon>Cerambycinae</taxon>
        <taxon>Callichromatini</taxon>
        <taxon>Aromia</taxon>
    </lineage>
</organism>
<dbReference type="InterPro" id="IPR026212">
    <property type="entry name" value="Cep78"/>
</dbReference>
<dbReference type="PANTHER" id="PTHR24110">
    <property type="entry name" value="CENTROSOMAL PROTEIN OF 78 KDA"/>
    <property type="match status" value="1"/>
</dbReference>
<comment type="caution">
    <text evidence="2">The sequence shown here is derived from an EMBL/GenBank/DDBJ whole genome shotgun (WGS) entry which is preliminary data.</text>
</comment>
<dbReference type="Gene3D" id="3.80.10.10">
    <property type="entry name" value="Ribonuclease Inhibitor"/>
    <property type="match status" value="2"/>
</dbReference>
<dbReference type="PANTHER" id="PTHR24110:SF3">
    <property type="entry name" value="CENTROSOMAL PROTEIN OF 78 KDA"/>
    <property type="match status" value="1"/>
</dbReference>
<name>A0AAV8ZCR1_9CUCU</name>
<evidence type="ECO:0000256" key="1">
    <source>
        <dbReference type="SAM" id="Coils"/>
    </source>
</evidence>
<dbReference type="PRINTS" id="PR02062">
    <property type="entry name" value="CENTROSOME78"/>
</dbReference>
<keyword evidence="1" id="KW-0175">Coiled coil</keyword>
<evidence type="ECO:0000313" key="3">
    <source>
        <dbReference type="Proteomes" id="UP001162162"/>
    </source>
</evidence>
<dbReference type="Proteomes" id="UP001162162">
    <property type="component" value="Unassembled WGS sequence"/>
</dbReference>
<dbReference type="InterPro" id="IPR032675">
    <property type="entry name" value="LRR_dom_sf"/>
</dbReference>
<sequence length="598" mass="68287">MDTSKSLVRTSPKPINVFYVWYTELCRRLNCTPAPAVKPAKPKCQTVLEFVGDRLRVEEWNPIINALRHDTSLHVINIRSRIGNCQFLHDADTEEKAKHTKRRFGSLWTAYVLRQLLKSLSASLRNTQVLTCLELDGLPMFSEYLEPLLQALKKNKTVKSLSFANCAINDIGCQLVCTYLRFTPNIEVVNLSGCGLSQQSGQHLAKVIKYQQINRYCESWHNSLRYENPESNTMRGVKRITMNCNPNFGDDGFSHILDELEDDLWIKALDLQKCGITDNLSSKIIDVIEYNRSLEIVDLRQNELLDISTIERILQILRDKIQFGQQPEFQWCNTALSLTWNSVNDSTSKFSFTSNVHKTKSAPMKKVSKDGSSTAQDIRKSKTIKKVYELNTKLRAEIEKRKQIEKRNEELEHELEQIKSSTKVEIQNGTKYNLKTVSTRKKPHFNTNDEKYKTKEDKSKSQVLPYMKNGVKNKGQKVIEATNGYKNGVVCSTANGHKNGLSSKVINSAYKIFEHILKRGECVEEKGDNLSNYFSNAAGSSKTYRCDEVNVPSNASASQISLIKYMEELKHGDTNVEPNLNPNAHCTSKYFIKENDKR</sequence>
<protein>
    <recommendedName>
        <fullName evidence="4">Centrosomal protein of 78 kDa</fullName>
    </recommendedName>
</protein>
<proteinExistence type="predicted"/>
<evidence type="ECO:0008006" key="4">
    <source>
        <dbReference type="Google" id="ProtNLM"/>
    </source>
</evidence>
<dbReference type="GO" id="GO:0036064">
    <property type="term" value="C:ciliary basal body"/>
    <property type="evidence" value="ECO:0007669"/>
    <property type="project" value="TreeGrafter"/>
</dbReference>
<feature type="coiled-coil region" evidence="1">
    <location>
        <begin position="394"/>
        <end position="421"/>
    </location>
</feature>
<dbReference type="SMART" id="SM00368">
    <property type="entry name" value="LRR_RI"/>
    <property type="match status" value="3"/>
</dbReference>
<dbReference type="SUPFAM" id="SSF52047">
    <property type="entry name" value="RNI-like"/>
    <property type="match status" value="1"/>
</dbReference>